<evidence type="ECO:0000256" key="2">
    <source>
        <dbReference type="ARBA" id="ARBA00023002"/>
    </source>
</evidence>
<evidence type="ECO:0000256" key="7">
    <source>
        <dbReference type="RuleBase" id="RU004417"/>
    </source>
</evidence>
<feature type="binding site" evidence="5">
    <location>
        <position position="352"/>
    </location>
    <ligand>
        <name>substrate</name>
    </ligand>
</feature>
<organism evidence="9 10">
    <name type="scientific">Anaerohalosphaera lusitana</name>
    <dbReference type="NCBI Taxonomy" id="1936003"/>
    <lineage>
        <taxon>Bacteria</taxon>
        <taxon>Pseudomonadati</taxon>
        <taxon>Planctomycetota</taxon>
        <taxon>Phycisphaerae</taxon>
        <taxon>Sedimentisphaerales</taxon>
        <taxon>Anaerohalosphaeraceae</taxon>
        <taxon>Anaerohalosphaera</taxon>
    </lineage>
</organism>
<dbReference type="InterPro" id="IPR006095">
    <property type="entry name" value="Glu/Leu/Phe/Val/Trp_DH"/>
</dbReference>
<evidence type="ECO:0000313" key="9">
    <source>
        <dbReference type="EMBL" id="AQT68566.1"/>
    </source>
</evidence>
<dbReference type="InterPro" id="IPR033922">
    <property type="entry name" value="NAD_bind_Glu_DH"/>
</dbReference>
<comment type="similarity">
    <text evidence="1 3 7">Belongs to the Glu/Leu/Phe/Val dehydrogenases family.</text>
</comment>
<keyword evidence="5" id="KW-0520">NAD</keyword>
<feature type="active site" description="Proton donor" evidence="4">
    <location>
        <position position="107"/>
    </location>
</feature>
<dbReference type="SMART" id="SM00839">
    <property type="entry name" value="ELFV_dehydrog"/>
    <property type="match status" value="1"/>
</dbReference>
<feature type="site" description="Important for catalysis" evidence="6">
    <location>
        <position position="147"/>
    </location>
</feature>
<sequence>MSQAANSLLSTSVYNFDKAAERLGLEAGIKRRLLGPKEKIELDINPILPCGKLINAKVFVVRHHDALGPAKGGIRMTPTVTLDDVCGLAMEMTWKTSLIGVPFGGGKSGIRLDPSKLSETDKEVVVRAFARGASHHIGPEWYVPAPDMGTNEMDMAHIRDCISYSQGVSITRGCFVTGKPVILGGIVGRREATGKGVVYTVAALCERIGRNLEGLRVAVQGFGNVGSVAAAEIGRLGAKVVGISDIGGGIVNDKGIDVQSLVGYAKETGSIQGFEGCADVDRDDILEIPCDVLIPAAAQSQIRSDNVDKIAADIIAEGANAPITPEADEVLKEKGVRIIPDILCNAGGVFVSYLEYTQETQRDQWTLREVEGRLRDRMSERFNEVYDYSREKNLSMREAAMDLAVGHVAEGVYARGLLP</sequence>
<gene>
    <name evidence="9" type="primary">gdhA_2</name>
    <name evidence="9" type="ORF">STSP2_01734</name>
</gene>
<dbReference type="InterPro" id="IPR036291">
    <property type="entry name" value="NAD(P)-bd_dom_sf"/>
</dbReference>
<dbReference type="Gene3D" id="3.40.50.720">
    <property type="entry name" value="NAD(P)-binding Rossmann-like Domain"/>
    <property type="match status" value="1"/>
</dbReference>
<name>A0A1U9NM37_9BACT</name>
<evidence type="ECO:0000256" key="6">
    <source>
        <dbReference type="PIRSR" id="PIRSR000185-3"/>
    </source>
</evidence>
<evidence type="ECO:0000313" key="10">
    <source>
        <dbReference type="Proteomes" id="UP000189674"/>
    </source>
</evidence>
<keyword evidence="2 3" id="KW-0560">Oxidoreductase</keyword>
<dbReference type="Pfam" id="PF00208">
    <property type="entry name" value="ELFV_dehydrog"/>
    <property type="match status" value="1"/>
</dbReference>
<dbReference type="EMBL" id="CP019791">
    <property type="protein sequence ID" value="AQT68566.1"/>
    <property type="molecule type" value="Genomic_DNA"/>
</dbReference>
<dbReference type="InterPro" id="IPR006096">
    <property type="entry name" value="Glu/Leu/Phe/Val/Trp_DH_C"/>
</dbReference>
<keyword evidence="5" id="KW-0547">Nucleotide-binding</keyword>
<proteinExistence type="inferred from homology"/>
<evidence type="ECO:0000259" key="8">
    <source>
        <dbReference type="SMART" id="SM00839"/>
    </source>
</evidence>
<dbReference type="InterPro" id="IPR014362">
    <property type="entry name" value="Glu_DH"/>
</dbReference>
<dbReference type="PANTHER" id="PTHR11606:SF13">
    <property type="entry name" value="GLUTAMATE DEHYDROGENASE 1, MITOCHONDRIAL"/>
    <property type="match status" value="1"/>
</dbReference>
<feature type="binding site" evidence="5">
    <location>
        <position position="95"/>
    </location>
    <ligand>
        <name>substrate</name>
    </ligand>
</feature>
<dbReference type="Gene3D" id="3.40.50.10860">
    <property type="entry name" value="Leucine Dehydrogenase, chain A, domain 1"/>
    <property type="match status" value="1"/>
</dbReference>
<keyword evidence="10" id="KW-1185">Reference proteome</keyword>
<dbReference type="AlphaFoldDB" id="A0A1U9NM37"/>
<feature type="domain" description="Glutamate/phenylalanine/leucine/valine/L-tryptophan dehydrogenase C-terminal" evidence="8">
    <location>
        <begin position="186"/>
        <end position="416"/>
    </location>
</feature>
<reference evidence="10" key="1">
    <citation type="submission" date="2017-02" db="EMBL/GenBank/DDBJ databases">
        <title>Comparative genomics and description of representatives of a novel lineage of planctomycetes thriving in anoxic sediments.</title>
        <authorList>
            <person name="Spring S."/>
            <person name="Bunk B."/>
            <person name="Sproer C."/>
        </authorList>
    </citation>
    <scope>NUCLEOTIDE SEQUENCE [LARGE SCALE GENOMIC DNA]</scope>
    <source>
        <strain evidence="10">ST-NAGAB-D1</strain>
    </source>
</reference>
<dbReference type="SUPFAM" id="SSF51735">
    <property type="entry name" value="NAD(P)-binding Rossmann-fold domains"/>
    <property type="match status" value="1"/>
</dbReference>
<accession>A0A1U9NM37</accession>
<dbReference type="RefSeq" id="WP_146661690.1">
    <property type="nucleotide sequence ID" value="NZ_CP019791.1"/>
</dbReference>
<dbReference type="PROSITE" id="PS00074">
    <property type="entry name" value="GLFV_DEHYDROGENASE"/>
    <property type="match status" value="1"/>
</dbReference>
<feature type="binding site" evidence="5">
    <location>
        <position position="193"/>
    </location>
    <ligand>
        <name>NAD(+)</name>
        <dbReference type="ChEBI" id="CHEBI:57540"/>
    </ligand>
</feature>
<dbReference type="InterPro" id="IPR046346">
    <property type="entry name" value="Aminoacid_DH-like_N_sf"/>
</dbReference>
<dbReference type="GO" id="GO:0000166">
    <property type="term" value="F:nucleotide binding"/>
    <property type="evidence" value="ECO:0007669"/>
    <property type="project" value="UniProtKB-KW"/>
</dbReference>
<feature type="binding site" evidence="5">
    <location>
        <position position="224"/>
    </location>
    <ligand>
        <name>NAD(+)</name>
        <dbReference type="ChEBI" id="CHEBI:57540"/>
    </ligand>
</feature>
<dbReference type="CDD" id="cd01076">
    <property type="entry name" value="NAD_bind_1_Glu_DH"/>
    <property type="match status" value="1"/>
</dbReference>
<dbReference type="Proteomes" id="UP000189674">
    <property type="component" value="Chromosome"/>
</dbReference>
<evidence type="ECO:0000256" key="5">
    <source>
        <dbReference type="PIRSR" id="PIRSR000185-2"/>
    </source>
</evidence>
<dbReference type="InterPro" id="IPR006097">
    <property type="entry name" value="Glu/Leu/Phe/Val/Trp_DH_dimer"/>
</dbReference>
<dbReference type="PIRSF" id="PIRSF000185">
    <property type="entry name" value="Glu_DH"/>
    <property type="match status" value="1"/>
</dbReference>
<protein>
    <recommendedName>
        <fullName evidence="3">Glutamate dehydrogenase</fullName>
    </recommendedName>
</protein>
<dbReference type="PRINTS" id="PR00082">
    <property type="entry name" value="GLFDHDRGNASE"/>
</dbReference>
<dbReference type="OrthoDB" id="9803297at2"/>
<dbReference type="GO" id="GO:0006538">
    <property type="term" value="P:L-glutamate catabolic process"/>
    <property type="evidence" value="ECO:0007669"/>
    <property type="project" value="TreeGrafter"/>
</dbReference>
<dbReference type="SUPFAM" id="SSF53223">
    <property type="entry name" value="Aminoacid dehydrogenase-like, N-terminal domain"/>
    <property type="match status" value="1"/>
</dbReference>
<dbReference type="KEGG" id="alus:STSP2_01734"/>
<feature type="binding site" evidence="5">
    <location>
        <position position="71"/>
    </location>
    <ligand>
        <name>substrate</name>
    </ligand>
</feature>
<dbReference type="InterPro" id="IPR033524">
    <property type="entry name" value="Glu/Leu/Phe/Val_DH_AS"/>
</dbReference>
<dbReference type="STRING" id="1936003.STSP2_01734"/>
<evidence type="ECO:0000256" key="1">
    <source>
        <dbReference type="ARBA" id="ARBA00006382"/>
    </source>
</evidence>
<evidence type="ECO:0000256" key="3">
    <source>
        <dbReference type="PIRNR" id="PIRNR000185"/>
    </source>
</evidence>
<dbReference type="GO" id="GO:0004352">
    <property type="term" value="F:glutamate dehydrogenase (NAD+) activity"/>
    <property type="evidence" value="ECO:0007669"/>
    <property type="project" value="TreeGrafter"/>
</dbReference>
<evidence type="ECO:0000256" key="4">
    <source>
        <dbReference type="PIRSR" id="PIRSR000185-1"/>
    </source>
</evidence>
<dbReference type="PANTHER" id="PTHR11606">
    <property type="entry name" value="GLUTAMATE DEHYDROGENASE"/>
    <property type="match status" value="1"/>
</dbReference>
<dbReference type="Pfam" id="PF02812">
    <property type="entry name" value="ELFV_dehydrog_N"/>
    <property type="match status" value="1"/>
</dbReference>